<dbReference type="GO" id="GO:0015658">
    <property type="term" value="F:branched-chain amino acid transmembrane transporter activity"/>
    <property type="evidence" value="ECO:0007669"/>
    <property type="project" value="InterPro"/>
</dbReference>
<dbReference type="InterPro" id="IPR043428">
    <property type="entry name" value="LivM-like"/>
</dbReference>
<keyword evidence="3 6" id="KW-0812">Transmembrane</keyword>
<dbReference type="CDD" id="cd06581">
    <property type="entry name" value="TM_PBP1_LivM_like"/>
    <property type="match status" value="1"/>
</dbReference>
<dbReference type="PANTHER" id="PTHR30482:SF17">
    <property type="entry name" value="ABC TRANSPORTER ATP-BINDING PROTEIN"/>
    <property type="match status" value="1"/>
</dbReference>
<evidence type="ECO:0000256" key="1">
    <source>
        <dbReference type="ARBA" id="ARBA00004651"/>
    </source>
</evidence>
<gene>
    <name evidence="7" type="ORF">C1I89_19925</name>
</gene>
<feature type="transmembrane region" description="Helical" evidence="6">
    <location>
        <begin position="158"/>
        <end position="179"/>
    </location>
</feature>
<dbReference type="RefSeq" id="WP_102774304.1">
    <property type="nucleotide sequence ID" value="NZ_POQS01000005.1"/>
</dbReference>
<feature type="transmembrane region" description="Helical" evidence="6">
    <location>
        <begin position="56"/>
        <end position="76"/>
    </location>
</feature>
<keyword evidence="8" id="KW-1185">Reference proteome</keyword>
<proteinExistence type="predicted"/>
<evidence type="ECO:0000256" key="4">
    <source>
        <dbReference type="ARBA" id="ARBA00022989"/>
    </source>
</evidence>
<feature type="transmembrane region" description="Helical" evidence="6">
    <location>
        <begin position="82"/>
        <end position="103"/>
    </location>
</feature>
<dbReference type="EMBL" id="POQS01000005">
    <property type="protein sequence ID" value="PND32095.1"/>
    <property type="molecule type" value="Genomic_DNA"/>
</dbReference>
<dbReference type="GO" id="GO:0005886">
    <property type="term" value="C:plasma membrane"/>
    <property type="evidence" value="ECO:0007669"/>
    <property type="project" value="UniProtKB-SubCell"/>
</dbReference>
<evidence type="ECO:0000313" key="7">
    <source>
        <dbReference type="EMBL" id="PND32095.1"/>
    </source>
</evidence>
<dbReference type="Pfam" id="PF02653">
    <property type="entry name" value="BPD_transp_2"/>
    <property type="match status" value="1"/>
</dbReference>
<name>A0A2N8KF67_9BURK</name>
<feature type="transmembrane region" description="Helical" evidence="6">
    <location>
        <begin position="279"/>
        <end position="297"/>
    </location>
</feature>
<evidence type="ECO:0000256" key="5">
    <source>
        <dbReference type="ARBA" id="ARBA00023136"/>
    </source>
</evidence>
<dbReference type="InterPro" id="IPR001851">
    <property type="entry name" value="ABC_transp_permease"/>
</dbReference>
<feature type="transmembrane region" description="Helical" evidence="6">
    <location>
        <begin position="245"/>
        <end position="267"/>
    </location>
</feature>
<dbReference type="PANTHER" id="PTHR30482">
    <property type="entry name" value="HIGH-AFFINITY BRANCHED-CHAIN AMINO ACID TRANSPORT SYSTEM PERMEASE"/>
    <property type="match status" value="1"/>
</dbReference>
<dbReference type="AlphaFoldDB" id="A0A2N8KF67"/>
<feature type="transmembrane region" description="Helical" evidence="6">
    <location>
        <begin position="206"/>
        <end position="225"/>
    </location>
</feature>
<sequence>MQFSLRDKAPVLLAAAILLAAPAMAPGLRAILFMAVAEAVVALGILVLLRAGQISYGHALYFAAGAYAVAFGSRWLGPELLLTLPFAVACSALLGAALGAILVRYRDIFFAMLNLAFSMVGFTLLLKLYDLTGGSDGLTVAQHRYAGLALPADDYGPATYALAVALLALALLATSRYLASPQGQALSALKTNETRLEYLGVSGRAVLYRAYVASAALAGLGGALAALGTGHVTPELGYWTKSAEFVFIAVLGGVGHVAGALAGAVGFELLRSYASAAAANAWQLIMGAVLILIVLFAPQGLCGLVRKAGAARAAKEASA</sequence>
<keyword evidence="5 6" id="KW-0472">Membrane</keyword>
<reference evidence="7 8" key="1">
    <citation type="submission" date="2018-01" db="EMBL/GenBank/DDBJ databases">
        <title>The draft genome of an aniline degradation strain ANB-1.</title>
        <authorList>
            <person name="Zhang L."/>
            <person name="Jiang J."/>
        </authorList>
    </citation>
    <scope>NUCLEOTIDE SEQUENCE [LARGE SCALE GENOMIC DNA]</scope>
    <source>
        <strain evidence="7 8">ANB-1</strain>
    </source>
</reference>
<keyword evidence="2" id="KW-1003">Cell membrane</keyword>
<keyword evidence="4 6" id="KW-1133">Transmembrane helix</keyword>
<evidence type="ECO:0000256" key="6">
    <source>
        <dbReference type="SAM" id="Phobius"/>
    </source>
</evidence>
<comment type="subcellular location">
    <subcellularLocation>
        <location evidence="1">Cell membrane</location>
        <topology evidence="1">Multi-pass membrane protein</topology>
    </subcellularLocation>
</comment>
<comment type="caution">
    <text evidence="7">The sequence shown here is derived from an EMBL/GenBank/DDBJ whole genome shotgun (WGS) entry which is preliminary data.</text>
</comment>
<feature type="transmembrane region" description="Helical" evidence="6">
    <location>
        <begin position="110"/>
        <end position="129"/>
    </location>
</feature>
<protein>
    <submittedName>
        <fullName evidence="7">Branched-chain amino acid ABC transporter permease</fullName>
    </submittedName>
</protein>
<accession>A0A2N8KF67</accession>
<evidence type="ECO:0000313" key="8">
    <source>
        <dbReference type="Proteomes" id="UP000235994"/>
    </source>
</evidence>
<evidence type="ECO:0000256" key="3">
    <source>
        <dbReference type="ARBA" id="ARBA00022692"/>
    </source>
</evidence>
<organism evidence="7 8">
    <name type="scientific">Achromobacter pulmonis</name>
    <dbReference type="NCBI Taxonomy" id="1389932"/>
    <lineage>
        <taxon>Bacteria</taxon>
        <taxon>Pseudomonadati</taxon>
        <taxon>Pseudomonadota</taxon>
        <taxon>Betaproteobacteria</taxon>
        <taxon>Burkholderiales</taxon>
        <taxon>Alcaligenaceae</taxon>
        <taxon>Achromobacter</taxon>
    </lineage>
</organism>
<feature type="transmembrane region" description="Helical" evidence="6">
    <location>
        <begin position="30"/>
        <end position="49"/>
    </location>
</feature>
<dbReference type="Proteomes" id="UP000235994">
    <property type="component" value="Unassembled WGS sequence"/>
</dbReference>
<evidence type="ECO:0000256" key="2">
    <source>
        <dbReference type="ARBA" id="ARBA00022475"/>
    </source>
</evidence>